<organism evidence="1">
    <name type="scientific">Proteinivorax tanatarense</name>
    <dbReference type="NCBI Taxonomy" id="1260629"/>
    <lineage>
        <taxon>Bacteria</taxon>
        <taxon>Bacillati</taxon>
        <taxon>Bacillota</taxon>
        <taxon>Clostridia</taxon>
        <taxon>Eubacteriales</taxon>
        <taxon>Proteinivoracaceae</taxon>
        <taxon>Proteinivorax</taxon>
    </lineage>
</organism>
<dbReference type="Gene3D" id="2.170.120.40">
    <property type="entry name" value="YbbR-like domain"/>
    <property type="match status" value="1"/>
</dbReference>
<evidence type="ECO:0000313" key="1">
    <source>
        <dbReference type="EMBL" id="XBX75115.1"/>
    </source>
</evidence>
<reference evidence="1" key="2">
    <citation type="submission" date="2024-06" db="EMBL/GenBank/DDBJ databases">
        <authorList>
            <person name="Petrova K.O."/>
            <person name="Toshchakov S.V."/>
            <person name="Boltjanskaja Y.V."/>
            <person name="Kevbrin V."/>
        </authorList>
    </citation>
    <scope>NUCLEOTIDE SEQUENCE</scope>
    <source>
        <strain evidence="1">Z-910T</strain>
    </source>
</reference>
<dbReference type="RefSeq" id="WP_350343862.1">
    <property type="nucleotide sequence ID" value="NZ_CP158367.1"/>
</dbReference>
<dbReference type="PANTHER" id="PTHR37804">
    <property type="entry name" value="CDAA REGULATORY PROTEIN CDAR"/>
    <property type="match status" value="1"/>
</dbReference>
<sequence length="301" mass="33141">MFKKFSRNMGLRGISVLLAIILWIFVFGQLDGAPPEFTRTIPNMPVELVGENPELNYSLYPASVDVVVEGSQQFIRGQDALSPQLTVEVGNLSPGVHNIEVSSTIVGGNIRSISPRWVTVIVEEVINHQKEISIKTEGELPLGEIKDKELEVTKTTIEGPAPNVERVTEIVAMLDLSQLQQSGIVEVPLRALNTYGERVQGVSLTPSSVGVDLTLDSPLQQKQLEIEVKNAPDQMEYEIEPSEVFVQSLDKDALDDLTAFVDLENLQPGEHSLNVQLSSENGIDFDELEIQPENITVTITD</sequence>
<dbReference type="EMBL" id="CP158367">
    <property type="protein sequence ID" value="XBX75115.1"/>
    <property type="molecule type" value="Genomic_DNA"/>
</dbReference>
<reference evidence="1" key="1">
    <citation type="journal article" date="2013" name="Extremophiles">
        <title>Proteinivorax tanatarense gen. nov., sp. nov., an anaerobic, haloalkaliphilic, proteolytic bacterium isolated from a decaying algal bloom, and proposal of Proteinivoraceae fam. nov.</title>
        <authorList>
            <person name="Kevbrin V."/>
            <person name="Boltyanskaya Y."/>
            <person name="Zhilina T."/>
            <person name="Kolganova T."/>
            <person name="Lavrentjeva E."/>
            <person name="Kuznetsov B."/>
        </authorList>
    </citation>
    <scope>NUCLEOTIDE SEQUENCE</scope>
    <source>
        <strain evidence="1">Z-910T</strain>
    </source>
</reference>
<evidence type="ECO:0008006" key="2">
    <source>
        <dbReference type="Google" id="ProtNLM"/>
    </source>
</evidence>
<gene>
    <name evidence="1" type="ORF">PRVXT_000221</name>
</gene>
<name>A0AAU7VM11_9FIRM</name>
<proteinExistence type="predicted"/>
<dbReference type="Gene3D" id="2.170.120.30">
    <property type="match status" value="2"/>
</dbReference>
<dbReference type="AlphaFoldDB" id="A0AAU7VM11"/>
<dbReference type="InterPro" id="IPR053154">
    <property type="entry name" value="c-di-AMP_regulator"/>
</dbReference>
<accession>A0AAU7VM11</accession>
<protein>
    <recommendedName>
        <fullName evidence="2">YbbR domain-containing protein</fullName>
    </recommendedName>
</protein>
<dbReference type="PANTHER" id="PTHR37804:SF1">
    <property type="entry name" value="CDAA REGULATORY PROTEIN CDAR"/>
    <property type="match status" value="1"/>
</dbReference>